<dbReference type="InterPro" id="IPR010451">
    <property type="entry name" value="Acetoacetate_decarboxylase"/>
</dbReference>
<dbReference type="Gene3D" id="2.40.400.10">
    <property type="entry name" value="Acetoacetate decarboxylase-like"/>
    <property type="match status" value="1"/>
</dbReference>
<dbReference type="InterPro" id="IPR023375">
    <property type="entry name" value="ADC_dom_sf"/>
</dbReference>
<dbReference type="Proteomes" id="UP001621418">
    <property type="component" value="Chromosome"/>
</dbReference>
<protein>
    <submittedName>
        <fullName evidence="1">Acetoacetate decarboxylase family protein</fullName>
    </submittedName>
</protein>
<evidence type="ECO:0000313" key="1">
    <source>
        <dbReference type="EMBL" id="WTY34409.1"/>
    </source>
</evidence>
<dbReference type="Pfam" id="PF06314">
    <property type="entry name" value="ADC"/>
    <property type="match status" value="1"/>
</dbReference>
<dbReference type="EMBL" id="CP109527">
    <property type="protein sequence ID" value="WTY34409.1"/>
    <property type="molecule type" value="Genomic_DNA"/>
</dbReference>
<reference evidence="1 2" key="1">
    <citation type="submission" date="2022-10" db="EMBL/GenBank/DDBJ databases">
        <title>The complete genomes of actinobacterial strains from the NBC collection.</title>
        <authorList>
            <person name="Joergensen T.S."/>
            <person name="Alvarez Arevalo M."/>
            <person name="Sterndorff E.B."/>
            <person name="Faurdal D."/>
            <person name="Vuksanovic O."/>
            <person name="Mourched A.-S."/>
            <person name="Charusanti P."/>
            <person name="Shaw S."/>
            <person name="Blin K."/>
            <person name="Weber T."/>
        </authorList>
    </citation>
    <scope>NUCLEOTIDE SEQUENCE [LARGE SCALE GENOMIC DNA]</scope>
    <source>
        <strain evidence="1 2">NBC_01413</strain>
    </source>
</reference>
<name>A0ABZ1N3K1_9NOCA</name>
<organism evidence="1 2">
    <name type="scientific">Nocardia salmonicida</name>
    <dbReference type="NCBI Taxonomy" id="53431"/>
    <lineage>
        <taxon>Bacteria</taxon>
        <taxon>Bacillati</taxon>
        <taxon>Actinomycetota</taxon>
        <taxon>Actinomycetes</taxon>
        <taxon>Mycobacteriales</taxon>
        <taxon>Nocardiaceae</taxon>
        <taxon>Nocardia</taxon>
    </lineage>
</organism>
<dbReference type="RefSeq" id="WP_405146761.1">
    <property type="nucleotide sequence ID" value="NZ_CP109527.1"/>
</dbReference>
<evidence type="ECO:0000313" key="2">
    <source>
        <dbReference type="Proteomes" id="UP001621418"/>
    </source>
</evidence>
<keyword evidence="2" id="KW-1185">Reference proteome</keyword>
<gene>
    <name evidence="1" type="ORF">OG308_24225</name>
</gene>
<sequence length="265" mass="28116">MSDQLQGWTLPLSPTGRSSLVPPPPWHFSGEALAVDFTVDPERAAAYFPAGVTASPDGAASIVFARWSSTADADPGLATDPTRGQYHEAYVVLHGARNGRPIARCPFIWVDSDLSLVRGLIQGFPKRLGRIDLTADVRVGRGGPRRAPGGRFAGHASSLGATVARAQVTLDREEPADARPPSVSLPLVHSRLWPAYGGPDDAPAISELVRSEIVDFELADVFSGPAELEIGTPVHEEIADLTPTTVGRGWMLSIGFTINGGRRVG</sequence>
<dbReference type="SUPFAM" id="SSF160104">
    <property type="entry name" value="Acetoacetate decarboxylase-like"/>
    <property type="match status" value="1"/>
</dbReference>
<accession>A0ABZ1N3K1</accession>
<proteinExistence type="predicted"/>